<organism evidence="4 5">
    <name type="scientific">Amphimedon queenslandica</name>
    <name type="common">Sponge</name>
    <dbReference type="NCBI Taxonomy" id="400682"/>
    <lineage>
        <taxon>Eukaryota</taxon>
        <taxon>Metazoa</taxon>
        <taxon>Porifera</taxon>
        <taxon>Demospongiae</taxon>
        <taxon>Heteroscleromorpha</taxon>
        <taxon>Haplosclerida</taxon>
        <taxon>Niphatidae</taxon>
        <taxon>Amphimedon</taxon>
    </lineage>
</organism>
<dbReference type="EnsemblMetazoa" id="XM_020008947.1">
    <property type="protein sequence ID" value="XP_019864506.1"/>
    <property type="gene ID" value="LOC109593840"/>
</dbReference>
<evidence type="ECO:0000313" key="4">
    <source>
        <dbReference type="EnsemblMetazoa" id="XP_019864506.1"/>
    </source>
</evidence>
<dbReference type="GO" id="GO:0004842">
    <property type="term" value="F:ubiquitin-protein transferase activity"/>
    <property type="evidence" value="ECO:0007669"/>
    <property type="project" value="InterPro"/>
</dbReference>
<dbReference type="KEGG" id="aqu:109593840"/>
<keyword evidence="1 2" id="KW-0833">Ubl conjugation pathway</keyword>
<dbReference type="PROSITE" id="PS50237">
    <property type="entry name" value="HECT"/>
    <property type="match status" value="1"/>
</dbReference>
<dbReference type="Gene3D" id="3.90.1750.10">
    <property type="entry name" value="Hect, E3 ligase catalytic domains"/>
    <property type="match status" value="1"/>
</dbReference>
<dbReference type="AlphaFoldDB" id="A0AAN0K5A5"/>
<evidence type="ECO:0000256" key="1">
    <source>
        <dbReference type="ARBA" id="ARBA00022786"/>
    </source>
</evidence>
<proteinExistence type="predicted"/>
<name>A0AAN0K5A5_AMPQE</name>
<evidence type="ECO:0000256" key="2">
    <source>
        <dbReference type="PROSITE-ProRule" id="PRU00104"/>
    </source>
</evidence>
<dbReference type="RefSeq" id="XP_019864506.1">
    <property type="nucleotide sequence ID" value="XM_020008947.1"/>
</dbReference>
<dbReference type="SUPFAM" id="SSF56204">
    <property type="entry name" value="Hect, E3 ligase catalytic domain"/>
    <property type="match status" value="1"/>
</dbReference>
<protein>
    <recommendedName>
        <fullName evidence="3">HECT domain-containing protein</fullName>
    </recommendedName>
</protein>
<dbReference type="GeneID" id="109593840"/>
<evidence type="ECO:0000313" key="5">
    <source>
        <dbReference type="Proteomes" id="UP000007879"/>
    </source>
</evidence>
<dbReference type="Proteomes" id="UP000007879">
    <property type="component" value="Unassembled WGS sequence"/>
</dbReference>
<reference evidence="5" key="1">
    <citation type="journal article" date="2010" name="Nature">
        <title>The Amphimedon queenslandica genome and the evolution of animal complexity.</title>
        <authorList>
            <person name="Srivastava M."/>
            <person name="Simakov O."/>
            <person name="Chapman J."/>
            <person name="Fahey B."/>
            <person name="Gauthier M.E."/>
            <person name="Mitros T."/>
            <person name="Richards G.S."/>
            <person name="Conaco C."/>
            <person name="Dacre M."/>
            <person name="Hellsten U."/>
            <person name="Larroux C."/>
            <person name="Putnam N.H."/>
            <person name="Stanke M."/>
            <person name="Adamska M."/>
            <person name="Darling A."/>
            <person name="Degnan S.M."/>
            <person name="Oakley T.H."/>
            <person name="Plachetzki D.C."/>
            <person name="Zhai Y."/>
            <person name="Adamski M."/>
            <person name="Calcino A."/>
            <person name="Cummins S.F."/>
            <person name="Goodstein D.M."/>
            <person name="Harris C."/>
            <person name="Jackson D.J."/>
            <person name="Leys S.P."/>
            <person name="Shu S."/>
            <person name="Woodcroft B.J."/>
            <person name="Vervoort M."/>
            <person name="Kosik K.S."/>
            <person name="Manning G."/>
            <person name="Degnan B.M."/>
            <person name="Rokhsar D.S."/>
        </authorList>
    </citation>
    <scope>NUCLEOTIDE SEQUENCE [LARGE SCALE GENOMIC DNA]</scope>
</reference>
<feature type="domain" description="HECT" evidence="3">
    <location>
        <begin position="215"/>
        <end position="241"/>
    </location>
</feature>
<reference evidence="4" key="2">
    <citation type="submission" date="2024-06" db="UniProtKB">
        <authorList>
            <consortium name="EnsemblMetazoa"/>
        </authorList>
    </citation>
    <scope>IDENTIFICATION</scope>
</reference>
<dbReference type="InterPro" id="IPR000569">
    <property type="entry name" value="HECT_dom"/>
</dbReference>
<comment type="caution">
    <text evidence="2">Lacks conserved residue(s) required for the propagation of feature annotation.</text>
</comment>
<keyword evidence="5" id="KW-1185">Reference proteome</keyword>
<evidence type="ECO:0000259" key="3">
    <source>
        <dbReference type="PROSITE" id="PS50237"/>
    </source>
</evidence>
<dbReference type="InterPro" id="IPR035983">
    <property type="entry name" value="Hect_E3_ubiquitin_ligase"/>
</dbReference>
<accession>A0AAN0K5A5</accession>
<sequence length="276" mass="31387">MSQSRELEPISRSVAKSPKLLKSVLSNRKIFIRPLQKDLDVRVAEDLVSTDDSVEFFEECIYCNQSFELNSLREHAQDCQKKKQFCTINIDDDCDFESSKQKKSIFELPSDNEDLPLFSKILNGCDYSQSLVSNQEEIADVCETESIMVTHAIEISSDKEIEVKSTTEPTLKTILTDLAEQLTDIVTYIPVRRGHVLRDALRTVKRSSFCYLNPIKVEFLGEKGVDGGGPSREFWCCLANNFEQLCDRDGGNKVLRHDAVALQVCVISYSSHFNFY</sequence>